<dbReference type="InterPro" id="IPR003749">
    <property type="entry name" value="ThiS/MoaD-like"/>
</dbReference>
<dbReference type="InterPro" id="IPR012675">
    <property type="entry name" value="Beta-grasp_dom_sf"/>
</dbReference>
<reference evidence="1 2" key="1">
    <citation type="submission" date="2024-01" db="EMBL/GenBank/DDBJ databases">
        <title>Novel species of the genus Luteimonas isolated from rivers.</title>
        <authorList>
            <person name="Lu H."/>
        </authorList>
    </citation>
    <scope>NUCLEOTIDE SEQUENCE [LARGE SCALE GENOMIC DNA]</scope>
    <source>
        <strain evidence="1 2">FXH3W</strain>
    </source>
</reference>
<dbReference type="NCBIfam" id="TIGR01683">
    <property type="entry name" value="thiS"/>
    <property type="match status" value="1"/>
</dbReference>
<dbReference type="EMBL" id="JAZHBO010000001">
    <property type="protein sequence ID" value="MEF2155521.1"/>
    <property type="molecule type" value="Genomic_DNA"/>
</dbReference>
<accession>A0ABU7UYC7</accession>
<evidence type="ECO:0000313" key="1">
    <source>
        <dbReference type="EMBL" id="MEF2155521.1"/>
    </source>
</evidence>
<dbReference type="Pfam" id="PF02597">
    <property type="entry name" value="ThiS"/>
    <property type="match status" value="1"/>
</dbReference>
<organism evidence="1 2">
    <name type="scientific">Aquilutibacter rugosus</name>
    <dbReference type="NCBI Taxonomy" id="3115820"/>
    <lineage>
        <taxon>Bacteria</taxon>
        <taxon>Pseudomonadati</taxon>
        <taxon>Pseudomonadota</taxon>
        <taxon>Gammaproteobacteria</taxon>
        <taxon>Lysobacterales</taxon>
        <taxon>Lysobacteraceae</taxon>
        <taxon>Aquilutibacter</taxon>
    </lineage>
</organism>
<dbReference type="RefSeq" id="WP_331703549.1">
    <property type="nucleotide sequence ID" value="NZ_JAZHBO010000001.1"/>
</dbReference>
<dbReference type="InterPro" id="IPR010035">
    <property type="entry name" value="Thi_S"/>
</dbReference>
<name>A0ABU7UYC7_9GAMM</name>
<sequence>MNVILNGETLTLQEPCTIADLLDRQQLTQRRVAVERNGDIVPRSLHASTLLHDGDAIEIVHALGGG</sequence>
<gene>
    <name evidence="1" type="primary">thiS</name>
    <name evidence="1" type="ORF">V3390_04645</name>
</gene>
<proteinExistence type="predicted"/>
<dbReference type="Gene3D" id="3.10.20.30">
    <property type="match status" value="1"/>
</dbReference>
<keyword evidence="2" id="KW-1185">Reference proteome</keyword>
<dbReference type="Proteomes" id="UP001356170">
    <property type="component" value="Unassembled WGS sequence"/>
</dbReference>
<dbReference type="PANTHER" id="PTHR34472:SF1">
    <property type="entry name" value="SULFUR CARRIER PROTEIN THIS"/>
    <property type="match status" value="1"/>
</dbReference>
<dbReference type="CDD" id="cd00565">
    <property type="entry name" value="Ubl_ThiS"/>
    <property type="match status" value="1"/>
</dbReference>
<dbReference type="SUPFAM" id="SSF54285">
    <property type="entry name" value="MoaD/ThiS"/>
    <property type="match status" value="1"/>
</dbReference>
<dbReference type="InterPro" id="IPR016155">
    <property type="entry name" value="Mopterin_synth/thiamin_S_b"/>
</dbReference>
<comment type="caution">
    <text evidence="1">The sequence shown here is derived from an EMBL/GenBank/DDBJ whole genome shotgun (WGS) entry which is preliminary data.</text>
</comment>
<protein>
    <submittedName>
        <fullName evidence="1">Sulfur carrier protein ThiS</fullName>
    </submittedName>
</protein>
<dbReference type="PANTHER" id="PTHR34472">
    <property type="entry name" value="SULFUR CARRIER PROTEIN THIS"/>
    <property type="match status" value="1"/>
</dbReference>
<evidence type="ECO:0000313" key="2">
    <source>
        <dbReference type="Proteomes" id="UP001356170"/>
    </source>
</evidence>